<evidence type="ECO:0000256" key="1">
    <source>
        <dbReference type="ARBA" id="ARBA00022898"/>
    </source>
</evidence>
<dbReference type="NCBIfam" id="TIGR01976">
    <property type="entry name" value="am_tr_V_VC1184"/>
    <property type="match status" value="1"/>
</dbReference>
<dbReference type="PANTHER" id="PTHR43586:SF21">
    <property type="entry name" value="PYRIDOXAL PHOSPHATE (PLP)-DEPENDENT ASPARTATE AMINOTRANSFERASE SUPERFAMILY"/>
    <property type="match status" value="1"/>
</dbReference>
<keyword evidence="1" id="KW-0663">Pyridoxal phosphate</keyword>
<gene>
    <name evidence="3" type="ORF">ACFOMD_09575</name>
</gene>
<dbReference type="PANTHER" id="PTHR43586">
    <property type="entry name" value="CYSTEINE DESULFURASE"/>
    <property type="match status" value="1"/>
</dbReference>
<name>A0ABV7X9M6_9SPHN</name>
<protein>
    <submittedName>
        <fullName evidence="3">Cysteine desulfurase-like protein</fullName>
    </submittedName>
</protein>
<accession>A0ABV7X9M6</accession>
<dbReference type="Proteomes" id="UP001595615">
    <property type="component" value="Unassembled WGS sequence"/>
</dbReference>
<feature type="domain" description="Aminotransferase class V" evidence="2">
    <location>
        <begin position="25"/>
        <end position="387"/>
    </location>
</feature>
<organism evidence="3 4">
    <name type="scientific">Sphingoaurantiacus capsulatus</name>
    <dbReference type="NCBI Taxonomy" id="1771310"/>
    <lineage>
        <taxon>Bacteria</taxon>
        <taxon>Pseudomonadati</taxon>
        <taxon>Pseudomonadota</taxon>
        <taxon>Alphaproteobacteria</taxon>
        <taxon>Sphingomonadales</taxon>
        <taxon>Sphingosinicellaceae</taxon>
        <taxon>Sphingoaurantiacus</taxon>
    </lineage>
</organism>
<dbReference type="SUPFAM" id="SSF53383">
    <property type="entry name" value="PLP-dependent transferases"/>
    <property type="match status" value="1"/>
</dbReference>
<dbReference type="InterPro" id="IPR000192">
    <property type="entry name" value="Aminotrans_V_dom"/>
</dbReference>
<evidence type="ECO:0000259" key="2">
    <source>
        <dbReference type="Pfam" id="PF00266"/>
    </source>
</evidence>
<evidence type="ECO:0000313" key="3">
    <source>
        <dbReference type="EMBL" id="MFC3712819.1"/>
    </source>
</evidence>
<dbReference type="Gene3D" id="3.40.640.10">
    <property type="entry name" value="Type I PLP-dependent aspartate aminotransferase-like (Major domain)"/>
    <property type="match status" value="1"/>
</dbReference>
<dbReference type="InterPro" id="IPR011340">
    <property type="entry name" value="Cys_dSase-rel"/>
</dbReference>
<dbReference type="RefSeq" id="WP_380860452.1">
    <property type="nucleotide sequence ID" value="NZ_JBHRXV010000008.1"/>
</dbReference>
<dbReference type="Pfam" id="PF00266">
    <property type="entry name" value="Aminotran_5"/>
    <property type="match status" value="1"/>
</dbReference>
<dbReference type="InterPro" id="IPR015424">
    <property type="entry name" value="PyrdxlP-dep_Trfase"/>
</dbReference>
<dbReference type="EMBL" id="JBHRXV010000008">
    <property type="protein sequence ID" value="MFC3712819.1"/>
    <property type="molecule type" value="Genomic_DNA"/>
</dbReference>
<keyword evidence="4" id="KW-1185">Reference proteome</keyword>
<sequence length="399" mass="42775">MFDVEKVRGEFPALHVDDGGYPRLYLDAPGGTQVCRRAIARMVEHMESGTANAGGAFATAIATDRLTREAHAAVATFLGGQLGEVAFGPNMTSLTLALSRALSARWREGDEIVLTRLDHDANVAPWLLVAKDRGLTVRWIDLDPDSGRLRLDTLGEVLSERTRLVAVGHASNALGTINDVAAIAAAAKDANPQALVYVDAVQSVPHMAVDVTTLGCDLLVASPYKFFGPHQGVMWGREALLEELTAYKLRPSPASPPAVKWETGTPSFEGQAGTLGAIEHIEAFGGIGTLAAYETRLGQRLLDGLLSVPGLWLWGPQTMQERVPTFAFTLNGIDPRVIAQKLAAENIFIWSGSFYAVEVIERLGLSNSGGLARVGVCHYNTIEEVDRAVAAIERIAKEG</sequence>
<comment type="caution">
    <text evidence="3">The sequence shown here is derived from an EMBL/GenBank/DDBJ whole genome shotgun (WGS) entry which is preliminary data.</text>
</comment>
<dbReference type="Gene3D" id="3.90.1150.10">
    <property type="entry name" value="Aspartate Aminotransferase, domain 1"/>
    <property type="match status" value="1"/>
</dbReference>
<proteinExistence type="predicted"/>
<dbReference type="InterPro" id="IPR015422">
    <property type="entry name" value="PyrdxlP-dep_Trfase_small"/>
</dbReference>
<reference evidence="4" key="1">
    <citation type="journal article" date="2019" name="Int. J. Syst. Evol. Microbiol.">
        <title>The Global Catalogue of Microorganisms (GCM) 10K type strain sequencing project: providing services to taxonomists for standard genome sequencing and annotation.</title>
        <authorList>
            <consortium name="The Broad Institute Genomics Platform"/>
            <consortium name="The Broad Institute Genome Sequencing Center for Infectious Disease"/>
            <person name="Wu L."/>
            <person name="Ma J."/>
        </authorList>
    </citation>
    <scope>NUCLEOTIDE SEQUENCE [LARGE SCALE GENOMIC DNA]</scope>
    <source>
        <strain evidence="4">KCTC 42644</strain>
    </source>
</reference>
<dbReference type="InterPro" id="IPR015421">
    <property type="entry name" value="PyrdxlP-dep_Trfase_major"/>
</dbReference>
<evidence type="ECO:0000313" key="4">
    <source>
        <dbReference type="Proteomes" id="UP001595615"/>
    </source>
</evidence>